<dbReference type="InterPro" id="IPR003726">
    <property type="entry name" value="HCY_dom"/>
</dbReference>
<evidence type="ECO:0000256" key="3">
    <source>
        <dbReference type="SAM" id="Coils"/>
    </source>
</evidence>
<proteinExistence type="predicted"/>
<evidence type="ECO:0000313" key="6">
    <source>
        <dbReference type="EMBL" id="CAB4537799.1"/>
    </source>
</evidence>
<dbReference type="InterPro" id="IPR017226">
    <property type="entry name" value="BHMT-like"/>
</dbReference>
<keyword evidence="1" id="KW-0489">Methyltransferase</keyword>
<sequence length="336" mass="35235">MRTTLAELLATKDVILADGATGTNYFQRGLMSGHAPELWNEEHPEHVQGLHRQFVEAGADVILTNSFGGTAQRLKLHHAQDRVHELNRRAAELAREVADEADRPVVVAGSVGPTGELFEPLGALTHDVAVASFREQIEGLKAGGADVVWIETMSSVEEVRAAAQAAIEAGMPYTATCSFDTAGRTMMGLMPDALVRVFDGLAEPPLAFGANCGVGASDILVTVLSICSGEHSAVISKGNCGIPQFQGSEVVYSGTPTLMATYAQMAADAGARIVGGCCGTSPEHLASMRRALDERVPAPAPTIEDIVERIGPLTNAAPSAGGGEDRGRRRRRGGGD</sequence>
<dbReference type="GO" id="GO:0008168">
    <property type="term" value="F:methyltransferase activity"/>
    <property type="evidence" value="ECO:0007669"/>
    <property type="project" value="UniProtKB-KW"/>
</dbReference>
<feature type="region of interest" description="Disordered" evidence="4">
    <location>
        <begin position="310"/>
        <end position="336"/>
    </location>
</feature>
<dbReference type="PANTHER" id="PTHR11103">
    <property type="entry name" value="SLR1189 PROTEIN"/>
    <property type="match status" value="1"/>
</dbReference>
<dbReference type="GO" id="GO:0032259">
    <property type="term" value="P:methylation"/>
    <property type="evidence" value="ECO:0007669"/>
    <property type="project" value="UniProtKB-KW"/>
</dbReference>
<dbReference type="GO" id="GO:0008270">
    <property type="term" value="F:zinc ion binding"/>
    <property type="evidence" value="ECO:0007669"/>
    <property type="project" value="InterPro"/>
</dbReference>
<evidence type="ECO:0000256" key="1">
    <source>
        <dbReference type="ARBA" id="ARBA00022603"/>
    </source>
</evidence>
<dbReference type="PANTHER" id="PTHR11103:SF18">
    <property type="entry name" value="SLR1189 PROTEIN"/>
    <property type="match status" value="1"/>
</dbReference>
<dbReference type="AlphaFoldDB" id="A0A6J6BHC9"/>
<dbReference type="Pfam" id="PF02574">
    <property type="entry name" value="S-methyl_trans"/>
    <property type="match status" value="1"/>
</dbReference>
<dbReference type="SUPFAM" id="SSF82282">
    <property type="entry name" value="Homocysteine S-methyltransferase"/>
    <property type="match status" value="1"/>
</dbReference>
<reference evidence="6" key="1">
    <citation type="submission" date="2020-05" db="EMBL/GenBank/DDBJ databases">
        <authorList>
            <person name="Chiriac C."/>
            <person name="Salcher M."/>
            <person name="Ghai R."/>
            <person name="Kavagutti S V."/>
        </authorList>
    </citation>
    <scope>NUCLEOTIDE SEQUENCE</scope>
</reference>
<keyword evidence="3" id="KW-0175">Coiled coil</keyword>
<dbReference type="InterPro" id="IPR036589">
    <property type="entry name" value="HCY_dom_sf"/>
</dbReference>
<dbReference type="EMBL" id="CAEZSR010000002">
    <property type="protein sequence ID" value="CAB4537799.1"/>
    <property type="molecule type" value="Genomic_DNA"/>
</dbReference>
<dbReference type="NCBIfam" id="NF005718">
    <property type="entry name" value="PRK07534.1"/>
    <property type="match status" value="1"/>
</dbReference>
<accession>A0A6J6BHC9</accession>
<gene>
    <name evidence="6" type="ORF">UFOPK1493_00095</name>
</gene>
<dbReference type="PIRSF" id="PIRSF037505">
    <property type="entry name" value="Betaine_HMT"/>
    <property type="match status" value="1"/>
</dbReference>
<protein>
    <submittedName>
        <fullName evidence="6">Unannotated protein</fullName>
    </submittedName>
</protein>
<keyword evidence="2" id="KW-0808">Transferase</keyword>
<evidence type="ECO:0000256" key="2">
    <source>
        <dbReference type="ARBA" id="ARBA00022679"/>
    </source>
</evidence>
<evidence type="ECO:0000259" key="5">
    <source>
        <dbReference type="PROSITE" id="PS50970"/>
    </source>
</evidence>
<dbReference type="GO" id="GO:0009086">
    <property type="term" value="P:methionine biosynthetic process"/>
    <property type="evidence" value="ECO:0007669"/>
    <property type="project" value="InterPro"/>
</dbReference>
<dbReference type="Gene3D" id="3.20.20.330">
    <property type="entry name" value="Homocysteine-binding-like domain"/>
    <property type="match status" value="1"/>
</dbReference>
<evidence type="ECO:0000256" key="4">
    <source>
        <dbReference type="SAM" id="MobiDB-lite"/>
    </source>
</evidence>
<organism evidence="6">
    <name type="scientific">freshwater metagenome</name>
    <dbReference type="NCBI Taxonomy" id="449393"/>
    <lineage>
        <taxon>unclassified sequences</taxon>
        <taxon>metagenomes</taxon>
        <taxon>ecological metagenomes</taxon>
    </lineage>
</organism>
<feature type="coiled-coil region" evidence="3">
    <location>
        <begin position="76"/>
        <end position="103"/>
    </location>
</feature>
<dbReference type="PROSITE" id="PS50970">
    <property type="entry name" value="HCY"/>
    <property type="match status" value="1"/>
</dbReference>
<feature type="domain" description="Hcy-binding" evidence="5">
    <location>
        <begin position="3"/>
        <end position="292"/>
    </location>
</feature>
<name>A0A6J6BHC9_9ZZZZ</name>
<feature type="compositionally biased region" description="Basic and acidic residues" evidence="4">
    <location>
        <begin position="323"/>
        <end position="336"/>
    </location>
</feature>